<feature type="transmembrane region" description="Helical" evidence="1">
    <location>
        <begin position="88"/>
        <end position="108"/>
    </location>
</feature>
<dbReference type="RefSeq" id="WP_128512614.1">
    <property type="nucleotide sequence ID" value="NZ_QUAC01000485.1"/>
</dbReference>
<dbReference type="OrthoDB" id="3874262at2"/>
<evidence type="ECO:0000313" key="3">
    <source>
        <dbReference type="Proteomes" id="UP000262477"/>
    </source>
</evidence>
<keyword evidence="1" id="KW-0812">Transmembrane</keyword>
<gene>
    <name evidence="2" type="ORF">DY245_43410</name>
</gene>
<feature type="transmembrane region" description="Helical" evidence="1">
    <location>
        <begin position="114"/>
        <end position="134"/>
    </location>
</feature>
<name>A0A371PQF3_STRIH</name>
<keyword evidence="1" id="KW-1133">Transmembrane helix</keyword>
<comment type="caution">
    <text evidence="2">The sequence shown here is derived from an EMBL/GenBank/DDBJ whole genome shotgun (WGS) entry which is preliminary data.</text>
</comment>
<accession>A0A371PQF3</accession>
<dbReference type="AlphaFoldDB" id="A0A371PQF3"/>
<keyword evidence="3" id="KW-1185">Reference proteome</keyword>
<keyword evidence="1" id="KW-0472">Membrane</keyword>
<dbReference type="Proteomes" id="UP000262477">
    <property type="component" value="Unassembled WGS sequence"/>
</dbReference>
<organism evidence="2 3">
    <name type="scientific">Streptomyces inhibens</name>
    <dbReference type="NCBI Taxonomy" id="2293571"/>
    <lineage>
        <taxon>Bacteria</taxon>
        <taxon>Bacillati</taxon>
        <taxon>Actinomycetota</taxon>
        <taxon>Actinomycetes</taxon>
        <taxon>Kitasatosporales</taxon>
        <taxon>Streptomycetaceae</taxon>
        <taxon>Streptomyces</taxon>
    </lineage>
</organism>
<dbReference type="EMBL" id="QUAC01000485">
    <property type="protein sequence ID" value="REK84401.1"/>
    <property type="molecule type" value="Genomic_DNA"/>
</dbReference>
<sequence>METISHTTSEAAHLNHPHTQRAFGKMKLLVAAYGALSAAVLITVVVLAITGHEVTSFMWGRSAGVLASAAVTYWLTVRASRGARWAYLRVRLISIIVPIAIVAIDMIPGALPPWFIAMQVACALTIGATAFPINGSGLRAAFSKSR</sequence>
<reference evidence="2 3" key="1">
    <citation type="submission" date="2018-08" db="EMBL/GenBank/DDBJ databases">
        <title>Streptomyces NEAU-D10 sp. nov., a novel Actinomycete isolated from soil.</title>
        <authorList>
            <person name="Jin L."/>
        </authorList>
    </citation>
    <scope>NUCLEOTIDE SEQUENCE [LARGE SCALE GENOMIC DNA]</scope>
    <source>
        <strain evidence="2 3">NEAU-D10</strain>
    </source>
</reference>
<protein>
    <submittedName>
        <fullName evidence="2">Uncharacterized protein</fullName>
    </submittedName>
</protein>
<feature type="transmembrane region" description="Helical" evidence="1">
    <location>
        <begin position="56"/>
        <end position="76"/>
    </location>
</feature>
<evidence type="ECO:0000313" key="2">
    <source>
        <dbReference type="EMBL" id="REK84401.1"/>
    </source>
</evidence>
<proteinExistence type="predicted"/>
<evidence type="ECO:0000256" key="1">
    <source>
        <dbReference type="SAM" id="Phobius"/>
    </source>
</evidence>
<feature type="transmembrane region" description="Helical" evidence="1">
    <location>
        <begin position="28"/>
        <end position="50"/>
    </location>
</feature>